<feature type="domain" description="DUF5126" evidence="4">
    <location>
        <begin position="131"/>
        <end position="233"/>
    </location>
</feature>
<evidence type="ECO:0000256" key="1">
    <source>
        <dbReference type="SAM" id="SignalP"/>
    </source>
</evidence>
<organism evidence="5 6">
    <name type="scientific">Mucilaginibacter celer</name>
    <dbReference type="NCBI Taxonomy" id="2305508"/>
    <lineage>
        <taxon>Bacteria</taxon>
        <taxon>Pseudomonadati</taxon>
        <taxon>Bacteroidota</taxon>
        <taxon>Sphingobacteriia</taxon>
        <taxon>Sphingobacteriales</taxon>
        <taxon>Sphingobacteriaceae</taxon>
        <taxon>Mucilaginibacter</taxon>
    </lineage>
</organism>
<evidence type="ECO:0000313" key="5">
    <source>
        <dbReference type="EMBL" id="AYL99262.1"/>
    </source>
</evidence>
<keyword evidence="1" id="KW-0732">Signal</keyword>
<dbReference type="KEGG" id="muh:HYN43_000625"/>
<feature type="domain" description="DUF4959" evidence="2">
    <location>
        <begin position="24"/>
        <end position="129"/>
    </location>
</feature>
<gene>
    <name evidence="5" type="ORF">HYN43_000625</name>
</gene>
<dbReference type="Pfam" id="PF16323">
    <property type="entry name" value="DUF4959"/>
    <property type="match status" value="1"/>
</dbReference>
<feature type="signal peptide" evidence="1">
    <location>
        <begin position="1"/>
        <end position="26"/>
    </location>
</feature>
<dbReference type="PROSITE" id="PS51257">
    <property type="entry name" value="PROKAR_LIPOPROTEIN"/>
    <property type="match status" value="1"/>
</dbReference>
<dbReference type="InterPro" id="IPR032527">
    <property type="entry name" value="DUF4959"/>
</dbReference>
<dbReference type="Pfam" id="PF16391">
    <property type="entry name" value="DUF5000"/>
    <property type="match status" value="1"/>
</dbReference>
<sequence length="410" mass="44989">MSNNHIKSVYFLAILALLTACLFSCSKSDTYKLPDDTDKSKPGVVTNVKVRNFNGGAVLTYTLPSSQNLLYVVADYNINGKTARQTKSSYFLDTIRVDGFESSKEYTITLHSVTRANVQSDPITVTVHPDTPYYQLIRKSLTLAADFGGVHLSALNKDKRPVGINLVTIDPANNKFAINDRHFTSTDTISYAVRGFSTTPAKFGAFVTDQFGNSSDTTIVTLTPLYEEMLDKKLFFPANTPSDAYIGYGGILPYLWDGFTKEVGGASPWQTTIGPVQKLVQGTFGVGRSYKLSHFLMWTRGYGYANPKVFSIWGSNKDTPADAVTPGGLAAGTTVGDWVVLGTYRFPDPPSGLPQGQTNAADQAFIDAGVNFDLPFNAPPVKYLRVVVKETWFGLDYTYIEEMSFYGIPQ</sequence>
<dbReference type="Proteomes" id="UP000270046">
    <property type="component" value="Chromosome"/>
</dbReference>
<feature type="domain" description="DUF5000" evidence="3">
    <location>
        <begin position="267"/>
        <end position="407"/>
    </location>
</feature>
<keyword evidence="6" id="KW-1185">Reference proteome</keyword>
<protein>
    <submittedName>
        <fullName evidence="5">DUF4959 domain-containing protein</fullName>
    </submittedName>
</protein>
<dbReference type="Pfam" id="PF17166">
    <property type="entry name" value="DUF5126"/>
    <property type="match status" value="1"/>
</dbReference>
<reference evidence="5 6" key="1">
    <citation type="submission" date="2018-10" db="EMBL/GenBank/DDBJ databases">
        <title>Genome sequencing of Mucilaginibacter sp. HYN0043.</title>
        <authorList>
            <person name="Kim M."/>
            <person name="Yi H."/>
        </authorList>
    </citation>
    <scope>NUCLEOTIDE SEQUENCE [LARGE SCALE GENOMIC DNA]</scope>
    <source>
        <strain evidence="5 6">HYN0043</strain>
    </source>
</reference>
<accession>A0A494W7G3</accession>
<dbReference type="InterPro" id="IPR032164">
    <property type="entry name" value="DUF5000"/>
</dbReference>
<dbReference type="AlphaFoldDB" id="A0A494W7G3"/>
<evidence type="ECO:0000259" key="3">
    <source>
        <dbReference type="Pfam" id="PF16391"/>
    </source>
</evidence>
<dbReference type="OrthoDB" id="1312186at2"/>
<evidence type="ECO:0000259" key="4">
    <source>
        <dbReference type="Pfam" id="PF17166"/>
    </source>
</evidence>
<evidence type="ECO:0000259" key="2">
    <source>
        <dbReference type="Pfam" id="PF16323"/>
    </source>
</evidence>
<dbReference type="Gene3D" id="2.60.120.260">
    <property type="entry name" value="Galactose-binding domain-like"/>
    <property type="match status" value="1"/>
</dbReference>
<name>A0A494W7G3_9SPHI</name>
<dbReference type="InterPro" id="IPR033431">
    <property type="entry name" value="DUF5126"/>
</dbReference>
<feature type="chain" id="PRO_5019739306" evidence="1">
    <location>
        <begin position="27"/>
        <end position="410"/>
    </location>
</feature>
<proteinExistence type="predicted"/>
<dbReference type="EMBL" id="CP032869">
    <property type="protein sequence ID" value="AYL99262.1"/>
    <property type="molecule type" value="Genomic_DNA"/>
</dbReference>
<evidence type="ECO:0000313" key="6">
    <source>
        <dbReference type="Proteomes" id="UP000270046"/>
    </source>
</evidence>